<dbReference type="InterPro" id="IPR036661">
    <property type="entry name" value="Luciferase-like_sf"/>
</dbReference>
<evidence type="ECO:0000259" key="3">
    <source>
        <dbReference type="Pfam" id="PF00296"/>
    </source>
</evidence>
<organism evidence="4 5">
    <name type="scientific">Actinomadura adrarensis</name>
    <dbReference type="NCBI Taxonomy" id="1819600"/>
    <lineage>
        <taxon>Bacteria</taxon>
        <taxon>Bacillati</taxon>
        <taxon>Actinomycetota</taxon>
        <taxon>Actinomycetes</taxon>
        <taxon>Streptosporangiales</taxon>
        <taxon>Thermomonosporaceae</taxon>
        <taxon>Actinomadura</taxon>
    </lineage>
</organism>
<keyword evidence="1 4" id="KW-0560">Oxidoreductase</keyword>
<evidence type="ECO:0000256" key="2">
    <source>
        <dbReference type="ARBA" id="ARBA00023033"/>
    </source>
</evidence>
<reference evidence="5" key="1">
    <citation type="journal article" date="2019" name="Int. J. Syst. Evol. Microbiol.">
        <title>The Global Catalogue of Microorganisms (GCM) 10K type strain sequencing project: providing services to taxonomists for standard genome sequencing and annotation.</title>
        <authorList>
            <consortium name="The Broad Institute Genomics Platform"/>
            <consortium name="The Broad Institute Genome Sequencing Center for Infectious Disease"/>
            <person name="Wu L."/>
            <person name="Ma J."/>
        </authorList>
    </citation>
    <scope>NUCLEOTIDE SEQUENCE [LARGE SCALE GENOMIC DNA]</scope>
    <source>
        <strain evidence="5">JCM 31696</strain>
    </source>
</reference>
<sequence length="377" mass="42828">MKFVFFHLMPYPYLPDDYDTAHRSPSLTFPNKHFDPRIGQRLYHRYLDELEYADKLGFDGIAVNEHHQTAYGLMPSPNIMAAALARRTERAQIMVLGNAIGIRGNPLRVAEEIAMLDHLTNGRIVSGFVRGIGWEYFGHSVNPTKSRDRFNEAHDLIIKAWTSEDVFQWYGDNYEYRYVNVWPKPLQRPHPPIYIPGAGSTETMKFVAEHGHTYMSVYAPSKVVKMWFDGYRKAAEEAGLAPDPEKIGFSVPVYVAETDEQAHREGRQYLEWLFHKGLKQGTEIVFPPGYMTPGSMAGLLKAGLKPYPEIPYEDLLADGYAVVGSPETVAERFTELREELGFGQLITLMGIGNSPHEHTVRSMELFASEVMPALRAR</sequence>
<dbReference type="PANTHER" id="PTHR30137">
    <property type="entry name" value="LUCIFERASE-LIKE MONOOXYGENASE"/>
    <property type="match status" value="1"/>
</dbReference>
<dbReference type="SUPFAM" id="SSF51679">
    <property type="entry name" value="Bacterial luciferase-like"/>
    <property type="match status" value="1"/>
</dbReference>
<evidence type="ECO:0000256" key="1">
    <source>
        <dbReference type="ARBA" id="ARBA00023002"/>
    </source>
</evidence>
<comment type="caution">
    <text evidence="4">The sequence shown here is derived from an EMBL/GenBank/DDBJ whole genome shotgun (WGS) entry which is preliminary data.</text>
</comment>
<keyword evidence="2" id="KW-0503">Monooxygenase</keyword>
<dbReference type="EMBL" id="JBHTIR010004170">
    <property type="protein sequence ID" value="MFD0856563.1"/>
    <property type="molecule type" value="Genomic_DNA"/>
</dbReference>
<dbReference type="PANTHER" id="PTHR30137:SF8">
    <property type="entry name" value="BLR5498 PROTEIN"/>
    <property type="match status" value="1"/>
</dbReference>
<evidence type="ECO:0000313" key="4">
    <source>
        <dbReference type="EMBL" id="MFD0856563.1"/>
    </source>
</evidence>
<dbReference type="Gene3D" id="3.20.20.30">
    <property type="entry name" value="Luciferase-like domain"/>
    <property type="match status" value="1"/>
</dbReference>
<dbReference type="InterPro" id="IPR050766">
    <property type="entry name" value="Bact_Lucif_Oxidored"/>
</dbReference>
<accession>A0ABW3CSF6</accession>
<keyword evidence="5" id="KW-1185">Reference proteome</keyword>
<dbReference type="Proteomes" id="UP001597083">
    <property type="component" value="Unassembled WGS sequence"/>
</dbReference>
<dbReference type="InterPro" id="IPR011251">
    <property type="entry name" value="Luciferase-like_dom"/>
</dbReference>
<protein>
    <submittedName>
        <fullName evidence="4">LLM class flavin-dependent oxidoreductase</fullName>
        <ecNumber evidence="4">1.-.-.-</ecNumber>
    </submittedName>
</protein>
<proteinExistence type="predicted"/>
<feature type="domain" description="Luciferase-like" evidence="3">
    <location>
        <begin position="43"/>
        <end position="342"/>
    </location>
</feature>
<dbReference type="EC" id="1.-.-.-" evidence="4"/>
<evidence type="ECO:0000313" key="5">
    <source>
        <dbReference type="Proteomes" id="UP001597083"/>
    </source>
</evidence>
<name>A0ABW3CSF6_9ACTN</name>
<dbReference type="GO" id="GO:0016491">
    <property type="term" value="F:oxidoreductase activity"/>
    <property type="evidence" value="ECO:0007669"/>
    <property type="project" value="UniProtKB-KW"/>
</dbReference>
<gene>
    <name evidence="4" type="ORF">ACFQ07_30305</name>
</gene>
<dbReference type="Pfam" id="PF00296">
    <property type="entry name" value="Bac_luciferase"/>
    <property type="match status" value="1"/>
</dbReference>